<accession>A0A6C2TWQ3</accession>
<dbReference type="InterPro" id="IPR005181">
    <property type="entry name" value="SASA"/>
</dbReference>
<dbReference type="Pfam" id="PF03629">
    <property type="entry name" value="SASA"/>
    <property type="match status" value="1"/>
</dbReference>
<dbReference type="PANTHER" id="PTHR31988:SF19">
    <property type="entry name" value="9-O-ACETYL-N-ACETYLNEURAMINIC ACID DEACETYLASE-RELATED"/>
    <property type="match status" value="1"/>
</dbReference>
<dbReference type="SUPFAM" id="SSF52266">
    <property type="entry name" value="SGNH hydrolase"/>
    <property type="match status" value="1"/>
</dbReference>
<dbReference type="PANTHER" id="PTHR31988">
    <property type="entry name" value="ESTERASE, PUTATIVE (DUF303)-RELATED"/>
    <property type="match status" value="1"/>
</dbReference>
<evidence type="ECO:0000313" key="5">
    <source>
        <dbReference type="Proteomes" id="UP000366872"/>
    </source>
</evidence>
<dbReference type="RefSeq" id="WP_168441884.1">
    <property type="nucleotide sequence ID" value="NZ_CAAHFG010000001.1"/>
</dbReference>
<dbReference type="InterPro" id="IPR036514">
    <property type="entry name" value="SGNH_hydro_sf"/>
</dbReference>
<gene>
    <name evidence="4" type="primary">axe1-6A_1</name>
    <name evidence="4" type="ORF">PDESU_00297</name>
</gene>
<proteinExistence type="predicted"/>
<protein>
    <submittedName>
        <fullName evidence="4">Carbohydrate acetyl esterase/feruloyl esterase</fullName>
    </submittedName>
</protein>
<dbReference type="InterPro" id="IPR052940">
    <property type="entry name" value="Carb_Esterase_6"/>
</dbReference>
<evidence type="ECO:0000313" key="4">
    <source>
        <dbReference type="EMBL" id="VGO11751.1"/>
    </source>
</evidence>
<feature type="domain" description="Sialate O-acetylesterase" evidence="3">
    <location>
        <begin position="508"/>
        <end position="732"/>
    </location>
</feature>
<evidence type="ECO:0000256" key="1">
    <source>
        <dbReference type="ARBA" id="ARBA00022801"/>
    </source>
</evidence>
<keyword evidence="5" id="KW-1185">Reference proteome</keyword>
<reference evidence="4 5" key="1">
    <citation type="submission" date="2019-04" db="EMBL/GenBank/DDBJ databases">
        <authorList>
            <person name="Van Vliet M D."/>
        </authorList>
    </citation>
    <scope>NUCLEOTIDE SEQUENCE [LARGE SCALE GENOMIC DNA]</scope>
    <source>
        <strain evidence="4 5">F1</strain>
    </source>
</reference>
<organism evidence="4 5">
    <name type="scientific">Pontiella desulfatans</name>
    <dbReference type="NCBI Taxonomy" id="2750659"/>
    <lineage>
        <taxon>Bacteria</taxon>
        <taxon>Pseudomonadati</taxon>
        <taxon>Kiritimatiellota</taxon>
        <taxon>Kiritimatiellia</taxon>
        <taxon>Kiritimatiellales</taxon>
        <taxon>Pontiellaceae</taxon>
        <taxon>Pontiella</taxon>
    </lineage>
</organism>
<dbReference type="AlphaFoldDB" id="A0A6C2TWQ3"/>
<evidence type="ECO:0000259" key="3">
    <source>
        <dbReference type="Pfam" id="PF03629"/>
    </source>
</evidence>
<dbReference type="Proteomes" id="UP000366872">
    <property type="component" value="Unassembled WGS sequence"/>
</dbReference>
<dbReference type="EMBL" id="CAAHFG010000001">
    <property type="protein sequence ID" value="VGO11751.1"/>
    <property type="molecule type" value="Genomic_DNA"/>
</dbReference>
<keyword evidence="2" id="KW-0732">Signal</keyword>
<dbReference type="Gene3D" id="3.40.50.1110">
    <property type="entry name" value="SGNH hydrolase"/>
    <property type="match status" value="1"/>
</dbReference>
<feature type="chain" id="PRO_5025424079" evidence="2">
    <location>
        <begin position="27"/>
        <end position="735"/>
    </location>
</feature>
<dbReference type="GO" id="GO:0016788">
    <property type="term" value="F:hydrolase activity, acting on ester bonds"/>
    <property type="evidence" value="ECO:0007669"/>
    <property type="project" value="UniProtKB-ARBA"/>
</dbReference>
<sequence>MFDRTRPIALCFAAALALCAEVSANAVFSFTDGTAFDGSTGIGVSMTQTDAVSSVIVNMTTVDIIDWEGDLASEGGPDVPTLNIGGSGGLAVNSTPNTNWSNEATSINPGEGWVFKFDVDVNLVELDFASQGTDVVVVLSSPAFADKTLDYAHGDANNTHSLDDAFVEAGTEITLQFTSYIADDVLRLSSFTIEALATTNTTGTAIFNFVDGGEFDNPAAIGSSMTRSDITITTIDLIGQDGSLNSTGAAHRLNIYGSYNALGLNDAIDLLGIGTTELRDFNPGEGWVMSFDRNVHLVELDMFGQDAGAEMTVSSSAFSDFVLADGVNAEDIHSLANTFVAAGTEITFRMTSATNAADTGLSISSLTVVLATNQPAATETIHGTPYVWLDQFFQGLETEADYLNADESDSDGDSMLTWKEYLAGTIPTNSASLLEVNATELADTNCIVSWQSVTGKYYSVMVETNLVAFSNGWKTVANNIQGLETETAYTTTVASASAAFYKVGIEKRAIYLLIGQSNMAGRAPIETQDEAPVVGCELFNSSNGWETATNPLNRYSTIRKDISLQNLGPGYGFAQRMREVQPEIHLGLVVNARGGTSISEWEKGTTYYNEAISRVQSALKDGNSRLAGILWHQGEGNSSQTTSYLNSLAQLVADFRADLGDPDLPFVAGQLEQDDVTPEVKERPVNDYIILLPTVSSNTAVATTEGLLTMDGTHFDSAGQRELGRRYAEALLSLE</sequence>
<keyword evidence="1" id="KW-0378">Hydrolase</keyword>
<name>A0A6C2TWQ3_PONDE</name>
<feature type="signal peptide" evidence="2">
    <location>
        <begin position="1"/>
        <end position="26"/>
    </location>
</feature>
<evidence type="ECO:0000256" key="2">
    <source>
        <dbReference type="SAM" id="SignalP"/>
    </source>
</evidence>